<protein>
    <submittedName>
        <fullName evidence="1">Uncharacterized protein</fullName>
    </submittedName>
</protein>
<sequence>MQPPSSSGRRKLQKKIEMNSSYPSEVQVVSIL</sequence>
<dbReference type="AlphaFoldDB" id="A0A0A9BH85"/>
<proteinExistence type="predicted"/>
<evidence type="ECO:0000313" key="1">
    <source>
        <dbReference type="EMBL" id="JAD62706.1"/>
    </source>
</evidence>
<dbReference type="EMBL" id="GBRH01235189">
    <property type="protein sequence ID" value="JAD62706.1"/>
    <property type="molecule type" value="Transcribed_RNA"/>
</dbReference>
<accession>A0A0A9BH85</accession>
<name>A0A0A9BH85_ARUDO</name>
<reference evidence="1" key="2">
    <citation type="journal article" date="2015" name="Data Brief">
        <title>Shoot transcriptome of the giant reed, Arundo donax.</title>
        <authorList>
            <person name="Barrero R.A."/>
            <person name="Guerrero F.D."/>
            <person name="Moolhuijzen P."/>
            <person name="Goolsby J.A."/>
            <person name="Tidwell J."/>
            <person name="Bellgard S.E."/>
            <person name="Bellgard M.I."/>
        </authorList>
    </citation>
    <scope>NUCLEOTIDE SEQUENCE</scope>
    <source>
        <tissue evidence="1">Shoot tissue taken approximately 20 cm above the soil surface</tissue>
    </source>
</reference>
<organism evidence="1">
    <name type="scientific">Arundo donax</name>
    <name type="common">Giant reed</name>
    <name type="synonym">Donax arundinaceus</name>
    <dbReference type="NCBI Taxonomy" id="35708"/>
    <lineage>
        <taxon>Eukaryota</taxon>
        <taxon>Viridiplantae</taxon>
        <taxon>Streptophyta</taxon>
        <taxon>Embryophyta</taxon>
        <taxon>Tracheophyta</taxon>
        <taxon>Spermatophyta</taxon>
        <taxon>Magnoliopsida</taxon>
        <taxon>Liliopsida</taxon>
        <taxon>Poales</taxon>
        <taxon>Poaceae</taxon>
        <taxon>PACMAD clade</taxon>
        <taxon>Arundinoideae</taxon>
        <taxon>Arundineae</taxon>
        <taxon>Arundo</taxon>
    </lineage>
</organism>
<reference evidence="1" key="1">
    <citation type="submission" date="2014-09" db="EMBL/GenBank/DDBJ databases">
        <authorList>
            <person name="Magalhaes I.L.F."/>
            <person name="Oliveira U."/>
            <person name="Santos F.R."/>
            <person name="Vidigal T.H.D.A."/>
            <person name="Brescovit A.D."/>
            <person name="Santos A.J."/>
        </authorList>
    </citation>
    <scope>NUCLEOTIDE SEQUENCE</scope>
    <source>
        <tissue evidence="1">Shoot tissue taken approximately 20 cm above the soil surface</tissue>
    </source>
</reference>